<proteinExistence type="predicted"/>
<sequence>MAINNDLQVIKKEFENDEKILESAFRIERFFKKYKYILIVVVLVLVLWGVYIGVYSFLEEKKAAEINEIYRELTQSPNNEVLRQSLKDKAPELYDLFLYAQIIQLANTQNLNGSNLDFEALQNSSNQIVKEIAEYEIASKSQDSAKLDAIDSAFGDLAKIQEAYLAIKAQDITKARKILSTIPKDSQMAGNAELLRHYGITTMPLESNDMSIEEIAPAKK</sequence>
<evidence type="ECO:0000313" key="3">
    <source>
        <dbReference type="Proteomes" id="UP000250166"/>
    </source>
</evidence>
<accession>A0A2X3AZU6</accession>
<reference evidence="2 3" key="1">
    <citation type="submission" date="2018-06" db="EMBL/GenBank/DDBJ databases">
        <authorList>
            <consortium name="Pathogen Informatics"/>
            <person name="Doyle S."/>
        </authorList>
    </citation>
    <scope>NUCLEOTIDE SEQUENCE [LARGE SCALE GENOMIC DNA]</scope>
    <source>
        <strain evidence="2 3">NCTC13102</strain>
    </source>
</reference>
<name>A0A2X3AZU6_9HELI</name>
<gene>
    <name evidence="2" type="ORF">NCTC13102_00917</name>
</gene>
<evidence type="ECO:0000313" key="2">
    <source>
        <dbReference type="EMBL" id="SQB98458.1"/>
    </source>
</evidence>
<dbReference type="GO" id="GO:0005840">
    <property type="term" value="C:ribosome"/>
    <property type="evidence" value="ECO:0007669"/>
    <property type="project" value="UniProtKB-KW"/>
</dbReference>
<organism evidence="2 3">
    <name type="scientific">Helicobacter fennelliae</name>
    <dbReference type="NCBI Taxonomy" id="215"/>
    <lineage>
        <taxon>Bacteria</taxon>
        <taxon>Pseudomonadati</taxon>
        <taxon>Campylobacterota</taxon>
        <taxon>Epsilonproteobacteria</taxon>
        <taxon>Campylobacterales</taxon>
        <taxon>Helicobacteraceae</taxon>
        <taxon>Helicobacter</taxon>
    </lineage>
</organism>
<protein>
    <submittedName>
        <fullName evidence="2">50S ribosomal protein L22</fullName>
    </submittedName>
</protein>
<keyword evidence="2" id="KW-0687">Ribonucleoprotein</keyword>
<dbReference type="Proteomes" id="UP000250166">
    <property type="component" value="Unassembled WGS sequence"/>
</dbReference>
<dbReference type="EMBL" id="UAWL01000006">
    <property type="protein sequence ID" value="SQB98458.1"/>
    <property type="molecule type" value="Genomic_DNA"/>
</dbReference>
<keyword evidence="1" id="KW-0472">Membrane</keyword>
<keyword evidence="2" id="KW-0689">Ribosomal protein</keyword>
<keyword evidence="1" id="KW-0812">Transmembrane</keyword>
<dbReference type="AlphaFoldDB" id="A0A2X3AZU6"/>
<evidence type="ECO:0000256" key="1">
    <source>
        <dbReference type="SAM" id="Phobius"/>
    </source>
</evidence>
<keyword evidence="1" id="KW-1133">Transmembrane helix</keyword>
<feature type="transmembrane region" description="Helical" evidence="1">
    <location>
        <begin position="36"/>
        <end position="58"/>
    </location>
</feature>
<dbReference type="RefSeq" id="WP_023948864.1">
    <property type="nucleotide sequence ID" value="NZ_JAERIV010000010.1"/>
</dbReference>